<sequence>MLRLTVNPHDVGSLFIRSERFAKRVFIEVCFRAGTARLPNCNLTPRRGRGRTARSTSFAYGREHIRTGGRRGRVFTGPGGSATIAGDTGVMTVRLKDSSGATLYSVDLEPGR</sequence>
<keyword evidence="2" id="KW-1185">Reference proteome</keyword>
<reference evidence="1 2" key="1">
    <citation type="submission" date="2019-10" db="EMBL/GenBank/DDBJ databases">
        <title>Rubrobacter sp nov SCSIO 52090 isolated from a deep-sea sediment in the South China Sea.</title>
        <authorList>
            <person name="Chen R.W."/>
        </authorList>
    </citation>
    <scope>NUCLEOTIDE SEQUENCE [LARGE SCALE GENOMIC DNA]</scope>
    <source>
        <strain evidence="1 2">SCSIO 52909</strain>
    </source>
</reference>
<evidence type="ECO:0000313" key="2">
    <source>
        <dbReference type="Proteomes" id="UP000501452"/>
    </source>
</evidence>
<gene>
    <name evidence="1" type="ORF">GBA63_19340</name>
</gene>
<accession>A0A6G8QDI4</accession>
<dbReference type="KEGG" id="rub:GBA63_19340"/>
<dbReference type="AlphaFoldDB" id="A0A6G8QDI4"/>
<evidence type="ECO:0000313" key="1">
    <source>
        <dbReference type="EMBL" id="QIN84556.1"/>
    </source>
</evidence>
<protein>
    <submittedName>
        <fullName evidence="1">Uncharacterized protein</fullName>
    </submittedName>
</protein>
<dbReference type="Proteomes" id="UP000501452">
    <property type="component" value="Chromosome"/>
</dbReference>
<organism evidence="1 2">
    <name type="scientific">Rubrobacter tropicus</name>
    <dbReference type="NCBI Taxonomy" id="2653851"/>
    <lineage>
        <taxon>Bacteria</taxon>
        <taxon>Bacillati</taxon>
        <taxon>Actinomycetota</taxon>
        <taxon>Rubrobacteria</taxon>
        <taxon>Rubrobacterales</taxon>
        <taxon>Rubrobacteraceae</taxon>
        <taxon>Rubrobacter</taxon>
    </lineage>
</organism>
<dbReference type="EMBL" id="CP045119">
    <property type="protein sequence ID" value="QIN84556.1"/>
    <property type="molecule type" value="Genomic_DNA"/>
</dbReference>
<proteinExistence type="predicted"/>
<name>A0A6G8QDI4_9ACTN</name>